<organism evidence="2 3">
    <name type="scientific">Diaporthe vaccinii</name>
    <dbReference type="NCBI Taxonomy" id="105482"/>
    <lineage>
        <taxon>Eukaryota</taxon>
        <taxon>Fungi</taxon>
        <taxon>Dikarya</taxon>
        <taxon>Ascomycota</taxon>
        <taxon>Pezizomycotina</taxon>
        <taxon>Sordariomycetes</taxon>
        <taxon>Sordariomycetidae</taxon>
        <taxon>Diaporthales</taxon>
        <taxon>Diaporthaceae</taxon>
        <taxon>Diaporthe</taxon>
        <taxon>Diaporthe eres species complex</taxon>
    </lineage>
</organism>
<accession>A0ABR4EKJ4</accession>
<dbReference type="Proteomes" id="UP001600888">
    <property type="component" value="Unassembled WGS sequence"/>
</dbReference>
<sequence>MSHCTEQSAQGQKSNEVNQVNGASRSPPPGRYLQSITTSISCSTEANKMGRRGKPVPHHQPHRLTSALVPLNPPPSPQVWYRGGLNTQPAQRLGRTGTAQGNM</sequence>
<keyword evidence="3" id="KW-1185">Reference proteome</keyword>
<dbReference type="EMBL" id="JBAWTH010000047">
    <property type="protein sequence ID" value="KAL2282806.1"/>
    <property type="molecule type" value="Genomic_DNA"/>
</dbReference>
<feature type="compositionally biased region" description="Polar residues" evidence="1">
    <location>
        <begin position="1"/>
        <end position="24"/>
    </location>
</feature>
<feature type="compositionally biased region" description="Polar residues" evidence="1">
    <location>
        <begin position="34"/>
        <end position="46"/>
    </location>
</feature>
<proteinExistence type="predicted"/>
<evidence type="ECO:0000313" key="3">
    <source>
        <dbReference type="Proteomes" id="UP001600888"/>
    </source>
</evidence>
<name>A0ABR4EKJ4_9PEZI</name>
<comment type="caution">
    <text evidence="2">The sequence shown here is derived from an EMBL/GenBank/DDBJ whole genome shotgun (WGS) entry which is preliminary data.</text>
</comment>
<evidence type="ECO:0000256" key="1">
    <source>
        <dbReference type="SAM" id="MobiDB-lite"/>
    </source>
</evidence>
<evidence type="ECO:0000313" key="2">
    <source>
        <dbReference type="EMBL" id="KAL2282806.1"/>
    </source>
</evidence>
<feature type="compositionally biased region" description="Basic residues" evidence="1">
    <location>
        <begin position="49"/>
        <end position="62"/>
    </location>
</feature>
<gene>
    <name evidence="2" type="ORF">FJTKL_10416</name>
</gene>
<feature type="region of interest" description="Disordered" evidence="1">
    <location>
        <begin position="1"/>
        <end position="103"/>
    </location>
</feature>
<reference evidence="2 3" key="1">
    <citation type="submission" date="2024-03" db="EMBL/GenBank/DDBJ databases">
        <title>A high-quality draft genome sequence of Diaporthe vaccinii, a causative agent of upright dieback and viscid rot disease in cranberry plants.</title>
        <authorList>
            <person name="Sarrasin M."/>
            <person name="Lang B.F."/>
            <person name="Burger G."/>
        </authorList>
    </citation>
    <scope>NUCLEOTIDE SEQUENCE [LARGE SCALE GENOMIC DNA]</scope>
    <source>
        <strain evidence="2 3">IS7</strain>
    </source>
</reference>
<protein>
    <submittedName>
        <fullName evidence="2">Uncharacterized protein</fullName>
    </submittedName>
</protein>